<protein>
    <submittedName>
        <fullName evidence="1">Uncharacterized protein</fullName>
    </submittedName>
</protein>
<accession>F4L1D8</accession>
<dbReference type="HOGENOM" id="CLU_2682681_0_0_10"/>
<dbReference type="EMBL" id="CP002691">
    <property type="protein sequence ID" value="AEE53835.1"/>
    <property type="molecule type" value="Genomic_DNA"/>
</dbReference>
<dbReference type="KEGG" id="hhy:Halhy_6012"/>
<evidence type="ECO:0000313" key="2">
    <source>
        <dbReference type="Proteomes" id="UP000008461"/>
    </source>
</evidence>
<evidence type="ECO:0000313" key="1">
    <source>
        <dbReference type="EMBL" id="AEE53835.1"/>
    </source>
</evidence>
<dbReference type="RefSeq" id="WP_013768361.1">
    <property type="nucleotide sequence ID" value="NC_015510.1"/>
</dbReference>
<dbReference type="STRING" id="760192.Halhy_6012"/>
<name>F4L1D8_HALH1</name>
<keyword evidence="2" id="KW-1185">Reference proteome</keyword>
<reference evidence="1 2" key="1">
    <citation type="journal article" date="2011" name="Stand. Genomic Sci.">
        <title>Complete genome sequence of Haliscomenobacter hydrossis type strain (O).</title>
        <authorList>
            <consortium name="US DOE Joint Genome Institute (JGI-PGF)"/>
            <person name="Daligault H."/>
            <person name="Lapidus A."/>
            <person name="Zeytun A."/>
            <person name="Nolan M."/>
            <person name="Lucas S."/>
            <person name="Del Rio T.G."/>
            <person name="Tice H."/>
            <person name="Cheng J.F."/>
            <person name="Tapia R."/>
            <person name="Han C."/>
            <person name="Goodwin L."/>
            <person name="Pitluck S."/>
            <person name="Liolios K."/>
            <person name="Pagani I."/>
            <person name="Ivanova N."/>
            <person name="Huntemann M."/>
            <person name="Mavromatis K."/>
            <person name="Mikhailova N."/>
            <person name="Pati A."/>
            <person name="Chen A."/>
            <person name="Palaniappan K."/>
            <person name="Land M."/>
            <person name="Hauser L."/>
            <person name="Brambilla E.M."/>
            <person name="Rohde M."/>
            <person name="Verbarg S."/>
            <person name="Goker M."/>
            <person name="Bristow J."/>
            <person name="Eisen J.A."/>
            <person name="Markowitz V."/>
            <person name="Hugenholtz P."/>
            <person name="Kyrpides N.C."/>
            <person name="Klenk H.P."/>
            <person name="Woyke T."/>
        </authorList>
    </citation>
    <scope>NUCLEOTIDE SEQUENCE [LARGE SCALE GENOMIC DNA]</scope>
    <source>
        <strain evidence="2">ATCC 27775 / DSM 1100 / LMG 10767 / O</strain>
    </source>
</reference>
<reference key="2">
    <citation type="submission" date="2011-04" db="EMBL/GenBank/DDBJ databases">
        <title>Complete sequence of chromosome of Haliscomenobacter hydrossis DSM 1100.</title>
        <authorList>
            <consortium name="US DOE Joint Genome Institute (JGI-PGF)"/>
            <person name="Lucas S."/>
            <person name="Han J."/>
            <person name="Lapidus A."/>
            <person name="Bruce D."/>
            <person name="Goodwin L."/>
            <person name="Pitluck S."/>
            <person name="Peters L."/>
            <person name="Kyrpides N."/>
            <person name="Mavromatis K."/>
            <person name="Ivanova N."/>
            <person name="Ovchinnikova G."/>
            <person name="Pagani I."/>
            <person name="Daligault H."/>
            <person name="Detter J.C."/>
            <person name="Han C."/>
            <person name="Land M."/>
            <person name="Hauser L."/>
            <person name="Markowitz V."/>
            <person name="Cheng J.-F."/>
            <person name="Hugenholtz P."/>
            <person name="Woyke T."/>
            <person name="Wu D."/>
            <person name="Verbarg S."/>
            <person name="Frueling A."/>
            <person name="Brambilla E."/>
            <person name="Klenk H.-P."/>
            <person name="Eisen J.A."/>
        </authorList>
    </citation>
    <scope>NUCLEOTIDE SEQUENCE</scope>
    <source>
        <strain>DSM 1100</strain>
    </source>
</reference>
<organism evidence="1 2">
    <name type="scientific">Haliscomenobacter hydrossis (strain ATCC 27775 / DSM 1100 / LMG 10767 / O)</name>
    <dbReference type="NCBI Taxonomy" id="760192"/>
    <lineage>
        <taxon>Bacteria</taxon>
        <taxon>Pseudomonadati</taxon>
        <taxon>Bacteroidota</taxon>
        <taxon>Saprospiria</taxon>
        <taxon>Saprospirales</taxon>
        <taxon>Haliscomenobacteraceae</taxon>
        <taxon>Haliscomenobacter</taxon>
    </lineage>
</organism>
<proteinExistence type="predicted"/>
<sequence>MAQLTSPDGRTKFIIKHRAICEDDKFKGDWRDDVESAKIDAINHRKESGNRDHVIVIVTQQTLTVDFPQETEDS</sequence>
<dbReference type="Proteomes" id="UP000008461">
    <property type="component" value="Chromosome"/>
</dbReference>
<dbReference type="AlphaFoldDB" id="F4L1D8"/>
<dbReference type="OrthoDB" id="9999037at2"/>
<gene>
    <name evidence="1" type="ordered locus">Halhy_6012</name>
</gene>